<dbReference type="InterPro" id="IPR024730">
    <property type="entry name" value="MSP1_EGF_1"/>
</dbReference>
<evidence type="ECO:0000256" key="6">
    <source>
        <dbReference type="ARBA" id="ARBA00023136"/>
    </source>
</evidence>
<keyword evidence="4" id="KW-0732">Signal</keyword>
<evidence type="ECO:0000256" key="3">
    <source>
        <dbReference type="ARBA" id="ARBA00022536"/>
    </source>
</evidence>
<evidence type="ECO:0000256" key="8">
    <source>
        <dbReference type="ARBA" id="ARBA00023180"/>
    </source>
</evidence>
<keyword evidence="3 9" id="KW-0245">EGF-like domain</keyword>
<comment type="caution">
    <text evidence="9">Lacks conserved residue(s) required for the propagation of feature annotation.</text>
</comment>
<dbReference type="PROSITE" id="PS50024">
    <property type="entry name" value="SEA"/>
    <property type="match status" value="1"/>
</dbReference>
<comment type="subcellular location">
    <subcellularLocation>
        <location evidence="1">Cell membrane</location>
    </subcellularLocation>
</comment>
<comment type="caution">
    <text evidence="10">The sequence shown here is derived from an EMBL/GenBank/DDBJ whole genome shotgun (WGS) entry which is preliminary data.</text>
</comment>
<protein>
    <submittedName>
        <fullName evidence="10">Mucin-2-like isoform X2</fullName>
    </submittedName>
</protein>
<evidence type="ECO:0000256" key="7">
    <source>
        <dbReference type="ARBA" id="ARBA00023157"/>
    </source>
</evidence>
<evidence type="ECO:0000256" key="1">
    <source>
        <dbReference type="ARBA" id="ARBA00004236"/>
    </source>
</evidence>
<dbReference type="Pfam" id="PF12946">
    <property type="entry name" value="EGF_MSP1_1"/>
    <property type="match status" value="1"/>
</dbReference>
<dbReference type="Pfam" id="PF01390">
    <property type="entry name" value="SEA"/>
    <property type="match status" value="1"/>
</dbReference>
<dbReference type="Gene3D" id="3.30.70.960">
    <property type="entry name" value="SEA domain"/>
    <property type="match status" value="1"/>
</dbReference>
<dbReference type="PROSITE" id="PS50026">
    <property type="entry name" value="EGF_3"/>
    <property type="match status" value="2"/>
</dbReference>
<keyword evidence="6" id="KW-0472">Membrane</keyword>
<keyword evidence="2" id="KW-1003">Cell membrane</keyword>
<organism evidence="10 11">
    <name type="scientific">Paramuricea clavata</name>
    <name type="common">Red gorgonian</name>
    <name type="synonym">Violescent sea-whip</name>
    <dbReference type="NCBI Taxonomy" id="317549"/>
    <lineage>
        <taxon>Eukaryota</taxon>
        <taxon>Metazoa</taxon>
        <taxon>Cnidaria</taxon>
        <taxon>Anthozoa</taxon>
        <taxon>Octocorallia</taxon>
        <taxon>Malacalcyonacea</taxon>
        <taxon>Plexauridae</taxon>
        <taxon>Paramuricea</taxon>
    </lineage>
</organism>
<dbReference type="InterPro" id="IPR000742">
    <property type="entry name" value="EGF"/>
</dbReference>
<dbReference type="Gene3D" id="2.10.25.10">
    <property type="entry name" value="Laminin"/>
    <property type="match status" value="3"/>
</dbReference>
<evidence type="ECO:0000256" key="2">
    <source>
        <dbReference type="ARBA" id="ARBA00022475"/>
    </source>
</evidence>
<dbReference type="SUPFAM" id="SSF82671">
    <property type="entry name" value="SEA domain"/>
    <property type="match status" value="1"/>
</dbReference>
<keyword evidence="5" id="KW-0677">Repeat</keyword>
<proteinExistence type="predicted"/>
<keyword evidence="11" id="KW-1185">Reference proteome</keyword>
<dbReference type="AlphaFoldDB" id="A0A7D9IFA5"/>
<dbReference type="PROSITE" id="PS01186">
    <property type="entry name" value="EGF_2"/>
    <property type="match status" value="2"/>
</dbReference>
<keyword evidence="8" id="KW-0325">Glycoprotein</keyword>
<dbReference type="PANTHER" id="PTHR24037">
    <property type="entry name" value="HEART DEVELOPMENT PROTEIN WITH EGF-LIKE DOMAINS 1"/>
    <property type="match status" value="1"/>
</dbReference>
<dbReference type="EMBL" id="CACRXK020005453">
    <property type="protein sequence ID" value="CAB4006238.1"/>
    <property type="molecule type" value="Genomic_DNA"/>
</dbReference>
<keyword evidence="7" id="KW-1015">Disulfide bond</keyword>
<dbReference type="GO" id="GO:0005886">
    <property type="term" value="C:plasma membrane"/>
    <property type="evidence" value="ECO:0007669"/>
    <property type="project" value="UniProtKB-SubCell"/>
</dbReference>
<evidence type="ECO:0000256" key="9">
    <source>
        <dbReference type="PROSITE-ProRule" id="PRU00076"/>
    </source>
</evidence>
<evidence type="ECO:0000313" key="10">
    <source>
        <dbReference type="EMBL" id="CAB4006238.1"/>
    </source>
</evidence>
<sequence>MADIFRVAASYEPWMAKITYNQTSPKTWRKVEQSPTTWRTVQILRSPKHGVEQSPTTWRTVQILKSPKTWRTVEQSPTTWRTVQILKSPKTWRTVEQSPTTWRTVQTLKSPKTWRTVEQSPTTWRTVQILKSTKNMENSRTIPNNLENSANIKISKNMENRPNMNLTTYYLRTLKEVIPRMPERPSKNLHALLTNNQLFSALDLVRNLQVFPYQVKLLDKTTLMHLIFVSDEQNLTGNNTMLKSIAQIFLHQTDRLRMYVKSIELAKELNISFDDILQLSGLTKQVLLDSKPEVLEQVKKTVQIKNLLGKLTEYKRSLMTYKNNVQISLDVMKIRQHFNRLSLKKINSTTDKELKQILVGENKMIFTKTLSIRNISTFFDVSRASLKEMTVAHLLTQVLGISLENYTTLHMFTTHQLEGIKDVKISTVPSSDDMTLYEITNAILQLRTVKKCSESSCSKNAECIQHSNYSILCRCKKGYISNGFNCDTGNTIFSSELVLNQTFTESLNNPNSAEYRNLAEKIQNALTSAIRKENNFPGFLGCQVTGFIKGSVVAQYVLIFQLQESETVNASKLSLVVVAAVRNGSLAIPVVSSRSIKTADFCSLGFHSCHMHATCSIKDGIVTCTCKENYYGDGENCVDPCKQRQCPVHSYCFRGLNGQAKCICEPGYTQEEKGCEKADEDFKTALIIVSCVAGAFLLLTLMVCWYQYCNRNRKKSVEITSTTVANGRENTSFDTLDMDNL</sequence>
<evidence type="ECO:0000256" key="5">
    <source>
        <dbReference type="ARBA" id="ARBA00022737"/>
    </source>
</evidence>
<dbReference type="Pfam" id="PF12947">
    <property type="entry name" value="EGF_3"/>
    <property type="match status" value="1"/>
</dbReference>
<reference evidence="10" key="1">
    <citation type="submission" date="2020-04" db="EMBL/GenBank/DDBJ databases">
        <authorList>
            <person name="Alioto T."/>
            <person name="Alioto T."/>
            <person name="Gomez Garrido J."/>
        </authorList>
    </citation>
    <scope>NUCLEOTIDE SEQUENCE</scope>
    <source>
        <strain evidence="10">A484AB</strain>
    </source>
</reference>
<dbReference type="SMART" id="SM00181">
    <property type="entry name" value="EGF"/>
    <property type="match status" value="3"/>
</dbReference>
<name>A0A7D9IFA5_PARCT</name>
<gene>
    <name evidence="10" type="ORF">PACLA_8A006518</name>
</gene>
<evidence type="ECO:0000313" key="11">
    <source>
        <dbReference type="Proteomes" id="UP001152795"/>
    </source>
</evidence>
<dbReference type="InterPro" id="IPR036364">
    <property type="entry name" value="SEA_dom_sf"/>
</dbReference>
<accession>A0A7D9IFA5</accession>
<evidence type="ECO:0000256" key="4">
    <source>
        <dbReference type="ARBA" id="ARBA00022729"/>
    </source>
</evidence>
<dbReference type="InterPro" id="IPR000082">
    <property type="entry name" value="SEA_dom"/>
</dbReference>
<dbReference type="PANTHER" id="PTHR24037:SF11">
    <property type="entry name" value="MUCIN-2-LIKE"/>
    <property type="match status" value="1"/>
</dbReference>
<dbReference type="Proteomes" id="UP001152795">
    <property type="component" value="Unassembled WGS sequence"/>
</dbReference>
<dbReference type="OrthoDB" id="8938333at2759"/>
<dbReference type="InterPro" id="IPR024731">
    <property type="entry name" value="NELL2-like_EGF"/>
</dbReference>